<organism evidence="1 2">
    <name type="scientific">Comamonas antarctica</name>
    <dbReference type="NCBI Taxonomy" id="2743470"/>
    <lineage>
        <taxon>Bacteria</taxon>
        <taxon>Pseudomonadati</taxon>
        <taxon>Pseudomonadota</taxon>
        <taxon>Betaproteobacteria</taxon>
        <taxon>Burkholderiales</taxon>
        <taxon>Comamonadaceae</taxon>
        <taxon>Comamonas</taxon>
    </lineage>
</organism>
<dbReference type="Pfam" id="PF06035">
    <property type="entry name" value="Peptidase_C93"/>
    <property type="match status" value="1"/>
</dbReference>
<evidence type="ECO:0000313" key="2">
    <source>
        <dbReference type="Proteomes" id="UP000509579"/>
    </source>
</evidence>
<evidence type="ECO:0000313" key="1">
    <source>
        <dbReference type="EMBL" id="QKV53541.1"/>
    </source>
</evidence>
<gene>
    <name evidence="1" type="ORF">HUK68_11945</name>
</gene>
<dbReference type="InterPro" id="IPR010319">
    <property type="entry name" value="Transglutaminase-like_Cys_pept"/>
</dbReference>
<proteinExistence type="predicted"/>
<dbReference type="EMBL" id="CP054840">
    <property type="protein sequence ID" value="QKV53541.1"/>
    <property type="molecule type" value="Genomic_DNA"/>
</dbReference>
<protein>
    <submittedName>
        <fullName evidence="1">Transglutaminase-like cysteine peptidase</fullName>
    </submittedName>
</protein>
<name>A0A6N1X2G7_9BURK</name>
<dbReference type="Gene3D" id="3.10.620.30">
    <property type="match status" value="1"/>
</dbReference>
<dbReference type="PANTHER" id="PTHR39327:SF1">
    <property type="entry name" value="BLR5470 PROTEIN"/>
    <property type="match status" value="1"/>
</dbReference>
<dbReference type="Proteomes" id="UP000509579">
    <property type="component" value="Chromosome"/>
</dbReference>
<sequence>MRLVTVRRYPHRCIAIASGAACRPAHHRVLPLSRLPCPLLPSPPRLSRRAWLGIGAAALGVGVLRPVRKALALDFDAARMQSSMQSRYGAKGAQALRQWLEMLQQQAGKPLPQQLPAVNQFWNRAVVQSDDSVLWGQPDYWATPLETLGRGAGDCEDYVIGKYFSLLRLGVAEENLRMIYVRARMGGAGSTQSIAHMVLGHYATPTAEPLVLDSMVDAIMPAGQRRDLTPVFSFNAQGVYVAGAQPSPVDRITRWRDLLARMQQEGFLP</sequence>
<dbReference type="KEGG" id="aant:HUK68_11945"/>
<dbReference type="PANTHER" id="PTHR39327">
    <property type="match status" value="1"/>
</dbReference>
<dbReference type="AlphaFoldDB" id="A0A6N1X2G7"/>
<accession>A0A6N1X2G7</accession>
<reference evidence="1 2" key="1">
    <citation type="submission" date="2020-06" db="EMBL/GenBank/DDBJ databases">
        <title>Acidovorax antarctica sp. nov., isolated from Corinth ice sheet soil, Antarctic Fields Peninsula.</title>
        <authorList>
            <person name="Xu Q."/>
            <person name="Peng F."/>
        </authorList>
    </citation>
    <scope>NUCLEOTIDE SEQUENCE [LARGE SCALE GENOMIC DNA]</scope>
    <source>
        <strain evidence="1 2">16-35-5</strain>
    </source>
</reference>
<keyword evidence="2" id="KW-1185">Reference proteome</keyword>